<dbReference type="Gene3D" id="3.90.176.10">
    <property type="entry name" value="Toxin ADP-ribosyltransferase, Chain A, domain 1"/>
    <property type="match status" value="1"/>
</dbReference>
<dbReference type="Proteomes" id="UP000040578">
    <property type="component" value="Unassembled WGS sequence"/>
</dbReference>
<dbReference type="RefSeq" id="WP_049598744.1">
    <property type="nucleotide sequence ID" value="NZ_CPYD01000008.1"/>
</dbReference>
<feature type="compositionally biased region" description="Low complexity" evidence="1">
    <location>
        <begin position="125"/>
        <end position="140"/>
    </location>
</feature>
<organism evidence="2 3">
    <name type="scientific">Yersinia nurmii</name>
    <dbReference type="NCBI Taxonomy" id="685706"/>
    <lineage>
        <taxon>Bacteria</taxon>
        <taxon>Pseudomonadati</taxon>
        <taxon>Pseudomonadota</taxon>
        <taxon>Gammaproteobacteria</taxon>
        <taxon>Enterobacterales</taxon>
        <taxon>Yersiniaceae</taxon>
        <taxon>Yersinia</taxon>
    </lineage>
</organism>
<sequence length="453" mass="50458">MRLTITFSTLLFTTLSFNISHGREAQPKWQSNNESWSSFQSRHCKWERGVPCKTVPKDQGKTPPRTGAEIALEVGLGVLSMGPTPQPRGFKVSLAAKPGATTAAKPRVNIATRPSSRIGVNTERTPLLPTTSKPKPKISSRLQRVNGKVGFLFGDTNPPTLGDDPPPKIAKIKPSDSSSSSSAHPASSSSYGSSTSTDAYYDVEGNIMVDKNRIDQMAPITPNETPTIKEELEVIYGKTRLDECDLNIDDEIQRYNSISAHKKISFREYFAIRNFQEERFVTINNAMRNGTTNNELETEITEAYTALDNHSDINVSLRENGYIISEEESSVSEVYRGEVRDRADFLSKVIPEETIQIDTFLSTTADEDLIDPFTSQELEEGKINVRYTIRYFLERTNSTDISELLDEPGEERIFLPKSRFLVTSVEESAEGSTFKVDMLALTDEPLPPVAQVN</sequence>
<reference evidence="2 3" key="1">
    <citation type="submission" date="2015-03" db="EMBL/GenBank/DDBJ databases">
        <authorList>
            <consortium name="Pathogen Informatics"/>
            <person name="Murphy D."/>
        </authorList>
    </citation>
    <scope>NUCLEOTIDE SEQUENCE [LARGE SCALE GENOMIC DNA]</scope>
    <source>
        <strain evidence="3">type strain: CIP110231</strain>
    </source>
</reference>
<accession>A0ABM9SIG6</accession>
<feature type="compositionally biased region" description="Polar residues" evidence="1">
    <location>
        <begin position="114"/>
        <end position="124"/>
    </location>
</feature>
<dbReference type="SUPFAM" id="SSF56399">
    <property type="entry name" value="ADP-ribosylation"/>
    <property type="match status" value="1"/>
</dbReference>
<gene>
    <name evidence="2" type="ORF">ERS137967_02271</name>
</gene>
<dbReference type="EMBL" id="CPYD01000008">
    <property type="protein sequence ID" value="CNE69463.1"/>
    <property type="molecule type" value="Genomic_DNA"/>
</dbReference>
<evidence type="ECO:0000313" key="2">
    <source>
        <dbReference type="EMBL" id="CNE69463.1"/>
    </source>
</evidence>
<name>A0ABM9SIG6_9GAMM</name>
<feature type="region of interest" description="Disordered" evidence="1">
    <location>
        <begin position="114"/>
        <end position="195"/>
    </location>
</feature>
<comment type="caution">
    <text evidence="2">The sequence shown here is derived from an EMBL/GenBank/DDBJ whole genome shotgun (WGS) entry which is preliminary data.</text>
</comment>
<evidence type="ECO:0008006" key="4">
    <source>
        <dbReference type="Google" id="ProtNLM"/>
    </source>
</evidence>
<feature type="compositionally biased region" description="Low complexity" evidence="1">
    <location>
        <begin position="175"/>
        <end position="195"/>
    </location>
</feature>
<keyword evidence="3" id="KW-1185">Reference proteome</keyword>
<proteinExistence type="predicted"/>
<evidence type="ECO:0000313" key="3">
    <source>
        <dbReference type="Proteomes" id="UP000040578"/>
    </source>
</evidence>
<protein>
    <recommendedName>
        <fullName evidence="4">NAD(+)--protein-arginine ADP-ribosyltransferase</fullName>
    </recommendedName>
</protein>
<evidence type="ECO:0000256" key="1">
    <source>
        <dbReference type="SAM" id="MobiDB-lite"/>
    </source>
</evidence>